<evidence type="ECO:0000313" key="2">
    <source>
        <dbReference type="EMBL" id="RII38368.1"/>
    </source>
</evidence>
<dbReference type="GO" id="GO:0005737">
    <property type="term" value="C:cytoplasm"/>
    <property type="evidence" value="ECO:0007669"/>
    <property type="project" value="TreeGrafter"/>
</dbReference>
<dbReference type="GO" id="GO:0110154">
    <property type="term" value="P:RNA decapping"/>
    <property type="evidence" value="ECO:0007669"/>
    <property type="project" value="TreeGrafter"/>
</dbReference>
<comment type="caution">
    <text evidence="2">The sequence shown here is derived from an EMBL/GenBank/DDBJ whole genome shotgun (WGS) entry which is preliminary data.</text>
</comment>
<dbReference type="AlphaFoldDB" id="A0A399IYV3"/>
<accession>A0A399IYV3</accession>
<dbReference type="Gene3D" id="3.60.21.10">
    <property type="match status" value="1"/>
</dbReference>
<sequence>MSIYAIGDIHGQIEMLEAALARIEADGGQTGPGGADELIFLGDLVDRGPHSREVIERVRAGIAEGRNWTAIRGNHDDMFRKFLTGGVVWHAEIKSDLAWTHRRLGGLATMQSYGVDVAEGRALSEIWAEARALVPAAHRDFLNETPFWAERGELLFVHAGIRPEVPLVEQTISDLTWIRGPGFEDYVRPHPWLVVHGHTIMERPMHFGNRINLDTGAGANGGPRFLTAAVFEGRECFVLEDSGRVPLRPAT</sequence>
<gene>
    <name evidence="2" type="ORF">DL237_12725</name>
</gene>
<name>A0A399IYV3_9RHOB</name>
<dbReference type="GO" id="GO:0016791">
    <property type="term" value="F:phosphatase activity"/>
    <property type="evidence" value="ECO:0007669"/>
    <property type="project" value="TreeGrafter"/>
</dbReference>
<proteinExistence type="predicted"/>
<evidence type="ECO:0000313" key="3">
    <source>
        <dbReference type="Proteomes" id="UP000265848"/>
    </source>
</evidence>
<dbReference type="RefSeq" id="WP_119399441.1">
    <property type="nucleotide sequence ID" value="NZ_QWJJ01000010.1"/>
</dbReference>
<dbReference type="Pfam" id="PF00149">
    <property type="entry name" value="Metallophos"/>
    <property type="match status" value="1"/>
</dbReference>
<evidence type="ECO:0000259" key="1">
    <source>
        <dbReference type="Pfam" id="PF00149"/>
    </source>
</evidence>
<organism evidence="2 3">
    <name type="scientific">Pseudooceanicola sediminis</name>
    <dbReference type="NCBI Taxonomy" id="2211117"/>
    <lineage>
        <taxon>Bacteria</taxon>
        <taxon>Pseudomonadati</taxon>
        <taxon>Pseudomonadota</taxon>
        <taxon>Alphaproteobacteria</taxon>
        <taxon>Rhodobacterales</taxon>
        <taxon>Paracoccaceae</taxon>
        <taxon>Pseudooceanicola</taxon>
    </lineage>
</organism>
<dbReference type="EMBL" id="QWJJ01000010">
    <property type="protein sequence ID" value="RII38368.1"/>
    <property type="molecule type" value="Genomic_DNA"/>
</dbReference>
<dbReference type="InterPro" id="IPR004843">
    <property type="entry name" value="Calcineurin-like_PHP"/>
</dbReference>
<keyword evidence="3" id="KW-1185">Reference proteome</keyword>
<dbReference type="CDD" id="cd00144">
    <property type="entry name" value="MPP_PPP_family"/>
    <property type="match status" value="1"/>
</dbReference>
<dbReference type="InterPro" id="IPR050126">
    <property type="entry name" value="Ap4A_hydrolase"/>
</dbReference>
<feature type="domain" description="Calcineurin-like phosphoesterase" evidence="1">
    <location>
        <begin position="1"/>
        <end position="209"/>
    </location>
</feature>
<dbReference type="GO" id="GO:0008803">
    <property type="term" value="F:bis(5'-nucleosyl)-tetraphosphatase (symmetrical) activity"/>
    <property type="evidence" value="ECO:0007669"/>
    <property type="project" value="TreeGrafter"/>
</dbReference>
<dbReference type="PANTHER" id="PTHR42850:SF4">
    <property type="entry name" value="ZINC-DEPENDENT ENDOPOLYPHOSPHATASE"/>
    <property type="match status" value="1"/>
</dbReference>
<protein>
    <submittedName>
        <fullName evidence="2">Serine/threonine protein phosphatase</fullName>
    </submittedName>
</protein>
<dbReference type="PANTHER" id="PTHR42850">
    <property type="entry name" value="METALLOPHOSPHOESTERASE"/>
    <property type="match status" value="1"/>
</dbReference>
<dbReference type="SUPFAM" id="SSF56300">
    <property type="entry name" value="Metallo-dependent phosphatases"/>
    <property type="match status" value="1"/>
</dbReference>
<dbReference type="OrthoDB" id="9807890at2"/>
<reference evidence="2 3" key="1">
    <citation type="submission" date="2018-08" db="EMBL/GenBank/DDBJ databases">
        <title>Pseudooceanicola sediminis CY03 in the family Rhodobacteracea.</title>
        <authorList>
            <person name="Zhang Y.-J."/>
        </authorList>
    </citation>
    <scope>NUCLEOTIDE SEQUENCE [LARGE SCALE GENOMIC DNA]</scope>
    <source>
        <strain evidence="2 3">CY03</strain>
    </source>
</reference>
<dbReference type="Proteomes" id="UP000265848">
    <property type="component" value="Unassembled WGS sequence"/>
</dbReference>
<dbReference type="InterPro" id="IPR029052">
    <property type="entry name" value="Metallo-depent_PP-like"/>
</dbReference>